<dbReference type="EnsemblPlants" id="AUR62042995-RA">
    <property type="protein sequence ID" value="AUR62042995-RA:cds"/>
    <property type="gene ID" value="AUR62042995"/>
</dbReference>
<name>A0A803NAH5_CHEQI</name>
<accession>A0A803NAH5</accession>
<reference evidence="2" key="2">
    <citation type="submission" date="2021-03" db="UniProtKB">
        <authorList>
            <consortium name="EnsemblPlants"/>
        </authorList>
    </citation>
    <scope>IDENTIFICATION</scope>
</reference>
<organism evidence="2 3">
    <name type="scientific">Chenopodium quinoa</name>
    <name type="common">Quinoa</name>
    <dbReference type="NCBI Taxonomy" id="63459"/>
    <lineage>
        <taxon>Eukaryota</taxon>
        <taxon>Viridiplantae</taxon>
        <taxon>Streptophyta</taxon>
        <taxon>Embryophyta</taxon>
        <taxon>Tracheophyta</taxon>
        <taxon>Spermatophyta</taxon>
        <taxon>Magnoliopsida</taxon>
        <taxon>eudicotyledons</taxon>
        <taxon>Gunneridae</taxon>
        <taxon>Pentapetalae</taxon>
        <taxon>Caryophyllales</taxon>
        <taxon>Chenopodiaceae</taxon>
        <taxon>Chenopodioideae</taxon>
        <taxon>Atripliceae</taxon>
        <taxon>Chenopodium</taxon>
    </lineage>
</organism>
<reference evidence="2" key="1">
    <citation type="journal article" date="2017" name="Nature">
        <title>The genome of Chenopodium quinoa.</title>
        <authorList>
            <person name="Jarvis D.E."/>
            <person name="Ho Y.S."/>
            <person name="Lightfoot D.J."/>
            <person name="Schmoeckel S.M."/>
            <person name="Li B."/>
            <person name="Borm T.J.A."/>
            <person name="Ohyanagi H."/>
            <person name="Mineta K."/>
            <person name="Michell C.T."/>
            <person name="Saber N."/>
            <person name="Kharbatia N.M."/>
            <person name="Rupper R.R."/>
            <person name="Sharp A.R."/>
            <person name="Dally N."/>
            <person name="Boughton B.A."/>
            <person name="Woo Y.H."/>
            <person name="Gao G."/>
            <person name="Schijlen E.G.W.M."/>
            <person name="Guo X."/>
            <person name="Momin A.A."/>
            <person name="Negrao S."/>
            <person name="Al-Babili S."/>
            <person name="Gehring C."/>
            <person name="Roessner U."/>
            <person name="Jung C."/>
            <person name="Murphy K."/>
            <person name="Arold S.T."/>
            <person name="Gojobori T."/>
            <person name="van der Linden C.G."/>
            <person name="van Loo E.N."/>
            <person name="Jellen E.N."/>
            <person name="Maughan P.J."/>
            <person name="Tester M."/>
        </authorList>
    </citation>
    <scope>NUCLEOTIDE SEQUENCE [LARGE SCALE GENOMIC DNA]</scope>
    <source>
        <strain evidence="2">cv. PI 614886</strain>
    </source>
</reference>
<evidence type="ECO:0000256" key="1">
    <source>
        <dbReference type="SAM" id="MobiDB-lite"/>
    </source>
</evidence>
<evidence type="ECO:0000313" key="2">
    <source>
        <dbReference type="EnsemblPlants" id="AUR62042995-RA:cds"/>
    </source>
</evidence>
<protein>
    <submittedName>
        <fullName evidence="2">Uncharacterized protein</fullName>
    </submittedName>
</protein>
<evidence type="ECO:0000313" key="3">
    <source>
        <dbReference type="Proteomes" id="UP000596660"/>
    </source>
</evidence>
<keyword evidence="3" id="KW-1185">Reference proteome</keyword>
<dbReference type="Proteomes" id="UP000596660">
    <property type="component" value="Unplaced"/>
</dbReference>
<feature type="region of interest" description="Disordered" evidence="1">
    <location>
        <begin position="36"/>
        <end position="57"/>
    </location>
</feature>
<dbReference type="AlphaFoldDB" id="A0A803NAH5"/>
<proteinExistence type="predicted"/>
<sequence length="134" mass="14684">MLASCQENLPTRGLAVVSECGVSSQCLNPVAYAEKPEKSKAPAPLPAAISPEENDTAECSQKPLDAEQPALGVAECSQKPWTLKNHLLRLLAFLLMSEGTTPVSSAKPMPPCLACIYILQYYVMLTYRFFLWHN</sequence>
<dbReference type="Gramene" id="AUR62042995-RA">
    <property type="protein sequence ID" value="AUR62042995-RA:cds"/>
    <property type="gene ID" value="AUR62042995"/>
</dbReference>